<keyword evidence="1" id="KW-0812">Transmembrane</keyword>
<protein>
    <submittedName>
        <fullName evidence="2">Uncharacterized protein</fullName>
    </submittedName>
</protein>
<accession>A0A290Q747</accession>
<proteinExistence type="predicted"/>
<keyword evidence="1" id="KW-1133">Transmembrane helix</keyword>
<gene>
    <name evidence="2" type="ORF">CMV30_09905</name>
</gene>
<evidence type="ECO:0000256" key="1">
    <source>
        <dbReference type="SAM" id="Phobius"/>
    </source>
</evidence>
<dbReference type="Proteomes" id="UP000217265">
    <property type="component" value="Chromosome"/>
</dbReference>
<reference evidence="2 3" key="1">
    <citation type="submission" date="2017-09" db="EMBL/GenBank/DDBJ databases">
        <title>Complete genome sequence of Verrucomicrobial strain HZ-65, isolated from freshwater.</title>
        <authorList>
            <person name="Choi A."/>
        </authorList>
    </citation>
    <scope>NUCLEOTIDE SEQUENCE [LARGE SCALE GENOMIC DNA]</scope>
    <source>
        <strain evidence="2 3">HZ-65</strain>
    </source>
</reference>
<dbReference type="KEGG" id="vbh:CMV30_09905"/>
<organism evidence="2 3">
    <name type="scientific">Nibricoccus aquaticus</name>
    <dbReference type="NCBI Taxonomy" id="2576891"/>
    <lineage>
        <taxon>Bacteria</taxon>
        <taxon>Pseudomonadati</taxon>
        <taxon>Verrucomicrobiota</taxon>
        <taxon>Opitutia</taxon>
        <taxon>Opitutales</taxon>
        <taxon>Opitutaceae</taxon>
        <taxon>Nibricoccus</taxon>
    </lineage>
</organism>
<evidence type="ECO:0000313" key="3">
    <source>
        <dbReference type="Proteomes" id="UP000217265"/>
    </source>
</evidence>
<dbReference type="AlphaFoldDB" id="A0A290Q747"/>
<keyword evidence="1" id="KW-0472">Membrane</keyword>
<feature type="transmembrane region" description="Helical" evidence="1">
    <location>
        <begin position="47"/>
        <end position="69"/>
    </location>
</feature>
<dbReference type="OrthoDB" id="9898085at2"/>
<sequence length="97" mass="10990">MNTPPESRAWRQLNEHAAAQLPADFPDRVLRRIRLAHAERTGAARFFLHPFAVSAYTAAFCFVLVVILHTRSTAEANERHLAEWHEVAMQTASLDPL</sequence>
<keyword evidence="3" id="KW-1185">Reference proteome</keyword>
<name>A0A290Q747_9BACT</name>
<evidence type="ECO:0000313" key="2">
    <source>
        <dbReference type="EMBL" id="ATC64243.1"/>
    </source>
</evidence>
<dbReference type="EMBL" id="CP023344">
    <property type="protein sequence ID" value="ATC64243.1"/>
    <property type="molecule type" value="Genomic_DNA"/>
</dbReference>
<dbReference type="RefSeq" id="WP_096055875.1">
    <property type="nucleotide sequence ID" value="NZ_CP023344.1"/>
</dbReference>